<proteinExistence type="predicted"/>
<dbReference type="AlphaFoldDB" id="A0AAR2J5S5"/>
<feature type="domain" description="Ig-like" evidence="3">
    <location>
        <begin position="180"/>
        <end position="262"/>
    </location>
</feature>
<dbReference type="PANTHER" id="PTHR11481:SF64">
    <property type="entry name" value="FC RECEPTOR-LIKE PROTEIN 4"/>
    <property type="match status" value="1"/>
</dbReference>
<dbReference type="GO" id="GO:0004888">
    <property type="term" value="F:transmembrane signaling receptor activity"/>
    <property type="evidence" value="ECO:0007669"/>
    <property type="project" value="TreeGrafter"/>
</dbReference>
<reference evidence="4" key="2">
    <citation type="submission" date="2025-08" db="UniProtKB">
        <authorList>
            <consortium name="Ensembl"/>
        </authorList>
    </citation>
    <scope>IDENTIFICATION</scope>
</reference>
<reference evidence="4 5" key="1">
    <citation type="submission" date="2020-10" db="EMBL/GenBank/DDBJ databases">
        <title>Pygocentrus nattereri (red-bellied piranha) genome, fPygNat1, primary haplotype.</title>
        <authorList>
            <person name="Myers G."/>
            <person name="Meyer A."/>
            <person name="Karagic N."/>
            <person name="Pippel M."/>
            <person name="Winkler S."/>
            <person name="Tracey A."/>
            <person name="Wood J."/>
            <person name="Formenti G."/>
            <person name="Howe K."/>
            <person name="Fedrigo O."/>
            <person name="Jarvis E.D."/>
        </authorList>
    </citation>
    <scope>NUCLEOTIDE SEQUENCE [LARGE SCALE GENOMIC DNA]</scope>
</reference>
<evidence type="ECO:0000313" key="4">
    <source>
        <dbReference type="Ensembl" id="ENSPNAP00000047280.1"/>
    </source>
</evidence>
<feature type="domain" description="Ig-like" evidence="3">
    <location>
        <begin position="354"/>
        <end position="432"/>
    </location>
</feature>
<dbReference type="Ensembl" id="ENSPNAT00000086676.1">
    <property type="protein sequence ID" value="ENSPNAP00000047280.1"/>
    <property type="gene ID" value="ENSPNAG00000036391.1"/>
</dbReference>
<evidence type="ECO:0000259" key="3">
    <source>
        <dbReference type="PROSITE" id="PS50835"/>
    </source>
</evidence>
<dbReference type="SUPFAM" id="SSF48726">
    <property type="entry name" value="Immunoglobulin"/>
    <property type="match status" value="5"/>
</dbReference>
<dbReference type="SMART" id="SM00408">
    <property type="entry name" value="IGc2"/>
    <property type="match status" value="2"/>
</dbReference>
<dbReference type="GO" id="GO:0007166">
    <property type="term" value="P:cell surface receptor signaling pathway"/>
    <property type="evidence" value="ECO:0007669"/>
    <property type="project" value="TreeGrafter"/>
</dbReference>
<dbReference type="Pfam" id="PF13895">
    <property type="entry name" value="Ig_2"/>
    <property type="match status" value="5"/>
</dbReference>
<reference evidence="4" key="3">
    <citation type="submission" date="2025-09" db="UniProtKB">
        <authorList>
            <consortium name="Ensembl"/>
        </authorList>
    </citation>
    <scope>IDENTIFICATION</scope>
</reference>
<dbReference type="Proteomes" id="UP001501920">
    <property type="component" value="Chromosome 29"/>
</dbReference>
<evidence type="ECO:0000313" key="5">
    <source>
        <dbReference type="Proteomes" id="UP001501920"/>
    </source>
</evidence>
<accession>A0AAR2J5S5</accession>
<dbReference type="InterPro" id="IPR003598">
    <property type="entry name" value="Ig_sub2"/>
</dbReference>
<dbReference type="InterPro" id="IPR036179">
    <property type="entry name" value="Ig-like_dom_sf"/>
</dbReference>
<keyword evidence="2" id="KW-1015">Disulfide bond</keyword>
<dbReference type="InterPro" id="IPR050488">
    <property type="entry name" value="Ig_Fc_receptor"/>
</dbReference>
<dbReference type="SMART" id="SM00409">
    <property type="entry name" value="IG"/>
    <property type="match status" value="5"/>
</dbReference>
<feature type="domain" description="Ig-like" evidence="3">
    <location>
        <begin position="268"/>
        <end position="349"/>
    </location>
</feature>
<dbReference type="GeneTree" id="ENSGT00940000162700"/>
<organism evidence="4 5">
    <name type="scientific">Pygocentrus nattereri</name>
    <name type="common">Red-bellied piranha</name>
    <dbReference type="NCBI Taxonomy" id="42514"/>
    <lineage>
        <taxon>Eukaryota</taxon>
        <taxon>Metazoa</taxon>
        <taxon>Chordata</taxon>
        <taxon>Craniata</taxon>
        <taxon>Vertebrata</taxon>
        <taxon>Euteleostomi</taxon>
        <taxon>Actinopterygii</taxon>
        <taxon>Neopterygii</taxon>
        <taxon>Teleostei</taxon>
        <taxon>Ostariophysi</taxon>
        <taxon>Characiformes</taxon>
        <taxon>Characoidei</taxon>
        <taxon>Pygocentrus</taxon>
    </lineage>
</organism>
<protein>
    <recommendedName>
        <fullName evidence="3">Ig-like domain-containing protein</fullName>
    </recommendedName>
</protein>
<dbReference type="GO" id="GO:0009897">
    <property type="term" value="C:external side of plasma membrane"/>
    <property type="evidence" value="ECO:0007669"/>
    <property type="project" value="TreeGrafter"/>
</dbReference>
<keyword evidence="1" id="KW-0732">Signal</keyword>
<dbReference type="GO" id="GO:0006955">
    <property type="term" value="P:immune response"/>
    <property type="evidence" value="ECO:0007669"/>
    <property type="project" value="TreeGrafter"/>
</dbReference>
<sequence length="432" mass="49809">TERPKATVNVQPAGHVFIRERVTLTCGIESGDDWNYEWYKNNNLLRDAQRKKYEISNVDQTHAGDYTCKGTQSTGRIYTHTSAAVTLTVSAGKPRLRVDPQSSVYTGDTVTLTCETPYPSTDWSFYWKKDSQYIDHHHQSTFSITESHPGETEFSCIARRLDYQSEDSDPVRITVRAGKPRLRVDPQSSVYTGDTVTLSCEPPYQSDWSFYWKKDSQYINHHHHHHQSTFSITQSHPGEAEFSCIAMIGHYQTEDSDPVRITVRAGKPRLRVDPQSSVYTGDTVTLSCEPPYQSTGWRFYWKKDSQTINHHHHQSTFSITESHPGETEFRCLTRWGHFQSEYSDPVRITVRERPKATVNVQPAGHVFIRERVTLTCEIESGDDWNYEWYKNNNLLRDAQRKKYEISNVDQTHAGDYTCKGTQSTGRIYTHTS</sequence>
<dbReference type="PANTHER" id="PTHR11481">
    <property type="entry name" value="IMMUNOGLOBULIN FC RECEPTOR"/>
    <property type="match status" value="1"/>
</dbReference>
<evidence type="ECO:0000256" key="1">
    <source>
        <dbReference type="ARBA" id="ARBA00022729"/>
    </source>
</evidence>
<keyword evidence="5" id="KW-1185">Reference proteome</keyword>
<dbReference type="InterPro" id="IPR003599">
    <property type="entry name" value="Ig_sub"/>
</dbReference>
<dbReference type="InterPro" id="IPR013783">
    <property type="entry name" value="Ig-like_fold"/>
</dbReference>
<feature type="domain" description="Ig-like" evidence="3">
    <location>
        <begin position="4"/>
        <end position="90"/>
    </location>
</feature>
<feature type="domain" description="Ig-like" evidence="3">
    <location>
        <begin position="94"/>
        <end position="174"/>
    </location>
</feature>
<evidence type="ECO:0000256" key="2">
    <source>
        <dbReference type="ARBA" id="ARBA00023157"/>
    </source>
</evidence>
<name>A0AAR2J5S5_PYGNA</name>
<dbReference type="InterPro" id="IPR007110">
    <property type="entry name" value="Ig-like_dom"/>
</dbReference>
<dbReference type="PROSITE" id="PS50835">
    <property type="entry name" value="IG_LIKE"/>
    <property type="match status" value="5"/>
</dbReference>
<dbReference type="Gene3D" id="2.60.40.10">
    <property type="entry name" value="Immunoglobulins"/>
    <property type="match status" value="5"/>
</dbReference>